<feature type="transmembrane region" description="Helical" evidence="1">
    <location>
        <begin position="183"/>
        <end position="204"/>
    </location>
</feature>
<dbReference type="InterPro" id="IPR037185">
    <property type="entry name" value="EmrE-like"/>
</dbReference>
<keyword evidence="1" id="KW-0812">Transmembrane</keyword>
<gene>
    <name evidence="3" type="ORF">FHP08_00010</name>
</gene>
<evidence type="ECO:0000313" key="3">
    <source>
        <dbReference type="EMBL" id="TXL68132.1"/>
    </source>
</evidence>
<feature type="transmembrane region" description="Helical" evidence="1">
    <location>
        <begin position="583"/>
        <end position="602"/>
    </location>
</feature>
<sequence>MNDGAQRRRQFVGILLVVAAVSSFSVLDSFAKHLSQSYPLPLVIWARYFFHVVIMVALLWPRMGARLVATQRPGLQIARGVVLGMSTLFFVSGISLMPLAEASSITMVAPILLTLLARRFLREKAPPGTWWALAVSFAGVLLIVRPGGQVFGWPALFPLATAFCFAGYQLLTRKLAGVDDGLSTLFLGALVATALATLVVPWYWELPRNWTDAGLFLAMGAMGAFSHLLLVRGFERAPASLLAPFIYLQIVAALTLGWLVFGNFPDLVALAGMGLIALTGVTMALRGRGPMRPERETAGVAAQPETLEPAAQERAAAIAGPVLAPDGAPALPAEATAPARVPVPAVSVRAPLRGVLLAVGACVMFSLLDSIAKHLSQTHSPMMVAWARYVFHVVIMVAVFAPTMGRRLFVTRSPGLQVARGLCLGLSSICFFSSIAYLPLAEATAIVAIAPVLVTAGAVWWLKERTPPGTWWALVASFAGVMLIVRPGSALFGWAALLPLLTAVFAMGYQLLTRQLSGVDNGLATLFIGGAVAALLLSLFAPGAWSLPTGPLDAILFVATGAIGAVGHLMLVRAYEIASASSLAPYGYAHAAAALVFGFVFFGQFPDLPALLGLGLIVTTGVVMAIRNRMPVRAIED</sequence>
<comment type="caution">
    <text evidence="3">The sequence shown here is derived from an EMBL/GenBank/DDBJ whole genome shotgun (WGS) entry which is preliminary data.</text>
</comment>
<feature type="transmembrane region" description="Helical" evidence="1">
    <location>
        <begin position="551"/>
        <end position="571"/>
    </location>
</feature>
<feature type="transmembrane region" description="Helical" evidence="1">
    <location>
        <begin position="524"/>
        <end position="545"/>
    </location>
</feature>
<keyword evidence="1" id="KW-1133">Transmembrane helix</keyword>
<feature type="transmembrane region" description="Helical" evidence="1">
    <location>
        <begin position="469"/>
        <end position="485"/>
    </location>
</feature>
<feature type="transmembrane region" description="Helical" evidence="1">
    <location>
        <begin position="384"/>
        <end position="405"/>
    </location>
</feature>
<feature type="transmembrane region" description="Helical" evidence="1">
    <location>
        <begin position="105"/>
        <end position="121"/>
    </location>
</feature>
<dbReference type="PANTHER" id="PTHR22911">
    <property type="entry name" value="ACYL-MALONYL CONDENSING ENZYME-RELATED"/>
    <property type="match status" value="1"/>
</dbReference>
<dbReference type="Pfam" id="PF00892">
    <property type="entry name" value="EamA"/>
    <property type="match status" value="3"/>
</dbReference>
<feature type="transmembrane region" description="Helical" evidence="1">
    <location>
        <begin position="12"/>
        <end position="30"/>
    </location>
</feature>
<feature type="transmembrane region" description="Helical" evidence="1">
    <location>
        <begin position="267"/>
        <end position="285"/>
    </location>
</feature>
<dbReference type="RefSeq" id="WP_147702273.1">
    <property type="nucleotide sequence ID" value="NZ_VDUY01000001.1"/>
</dbReference>
<reference evidence="3 4" key="1">
    <citation type="submission" date="2019-06" db="EMBL/GenBank/DDBJ databases">
        <title>Quisquiliibacterium sp. nov., isolated from a maize field.</title>
        <authorList>
            <person name="Lin S.-Y."/>
            <person name="Tsai C.-F."/>
            <person name="Young C.-C."/>
        </authorList>
    </citation>
    <scope>NUCLEOTIDE SEQUENCE [LARGE SCALE GENOMIC DNA]</scope>
    <source>
        <strain evidence="3 4">CC-CFT501</strain>
    </source>
</reference>
<feature type="transmembrane region" description="Helical" evidence="1">
    <location>
        <begin position="354"/>
        <end position="372"/>
    </location>
</feature>
<evidence type="ECO:0000259" key="2">
    <source>
        <dbReference type="Pfam" id="PF00892"/>
    </source>
</evidence>
<dbReference type="AlphaFoldDB" id="A0A5C8P3G8"/>
<dbReference type="EMBL" id="VDUY01000001">
    <property type="protein sequence ID" value="TXL68132.1"/>
    <property type="molecule type" value="Genomic_DNA"/>
</dbReference>
<dbReference type="PANTHER" id="PTHR22911:SF103">
    <property type="entry name" value="BLR2811 PROTEIN"/>
    <property type="match status" value="1"/>
</dbReference>
<feature type="transmembrane region" description="Helical" evidence="1">
    <location>
        <begin position="150"/>
        <end position="171"/>
    </location>
</feature>
<feature type="domain" description="EamA" evidence="2">
    <location>
        <begin position="353"/>
        <end position="485"/>
    </location>
</feature>
<dbReference type="SUPFAM" id="SSF103481">
    <property type="entry name" value="Multidrug resistance efflux transporter EmrE"/>
    <property type="match status" value="4"/>
</dbReference>
<dbReference type="Proteomes" id="UP000321548">
    <property type="component" value="Unassembled WGS sequence"/>
</dbReference>
<feature type="transmembrane region" description="Helical" evidence="1">
    <location>
        <begin position="210"/>
        <end position="230"/>
    </location>
</feature>
<dbReference type="InterPro" id="IPR000620">
    <property type="entry name" value="EamA_dom"/>
</dbReference>
<feature type="transmembrane region" description="Helical" evidence="1">
    <location>
        <begin position="128"/>
        <end position="144"/>
    </location>
</feature>
<evidence type="ECO:0000313" key="4">
    <source>
        <dbReference type="Proteomes" id="UP000321548"/>
    </source>
</evidence>
<feature type="transmembrane region" description="Helical" evidence="1">
    <location>
        <begin position="491"/>
        <end position="512"/>
    </location>
</feature>
<evidence type="ECO:0000256" key="1">
    <source>
        <dbReference type="SAM" id="Phobius"/>
    </source>
</evidence>
<dbReference type="GO" id="GO:0016020">
    <property type="term" value="C:membrane"/>
    <property type="evidence" value="ECO:0007669"/>
    <property type="project" value="InterPro"/>
</dbReference>
<keyword evidence="4" id="KW-1185">Reference proteome</keyword>
<protein>
    <submittedName>
        <fullName evidence="3">DMT family transporter</fullName>
    </submittedName>
</protein>
<feature type="transmembrane region" description="Helical" evidence="1">
    <location>
        <begin position="81"/>
        <end position="99"/>
    </location>
</feature>
<proteinExistence type="predicted"/>
<feature type="transmembrane region" description="Helical" evidence="1">
    <location>
        <begin position="42"/>
        <end position="60"/>
    </location>
</feature>
<feature type="transmembrane region" description="Helical" evidence="1">
    <location>
        <begin position="443"/>
        <end position="462"/>
    </location>
</feature>
<dbReference type="OrthoDB" id="8584557at2"/>
<feature type="transmembrane region" description="Helical" evidence="1">
    <location>
        <begin position="242"/>
        <end position="261"/>
    </location>
</feature>
<organism evidence="3 4">
    <name type="scientific">Zeimonas arvi</name>
    <dbReference type="NCBI Taxonomy" id="2498847"/>
    <lineage>
        <taxon>Bacteria</taxon>
        <taxon>Pseudomonadati</taxon>
        <taxon>Pseudomonadota</taxon>
        <taxon>Betaproteobacteria</taxon>
        <taxon>Burkholderiales</taxon>
        <taxon>Burkholderiaceae</taxon>
        <taxon>Zeimonas</taxon>
    </lineage>
</organism>
<keyword evidence="1" id="KW-0472">Membrane</keyword>
<name>A0A5C8P3G8_9BURK</name>
<feature type="transmembrane region" description="Helical" evidence="1">
    <location>
        <begin position="608"/>
        <end position="626"/>
    </location>
</feature>
<feature type="domain" description="EamA" evidence="2">
    <location>
        <begin position="155"/>
        <end position="278"/>
    </location>
</feature>
<feature type="domain" description="EamA" evidence="2">
    <location>
        <begin position="13"/>
        <end position="144"/>
    </location>
</feature>
<accession>A0A5C8P3G8</accession>
<feature type="transmembrane region" description="Helical" evidence="1">
    <location>
        <begin position="417"/>
        <end position="437"/>
    </location>
</feature>